<reference evidence="5 6" key="1">
    <citation type="journal article" date="2005" name="BMC Genomics">
        <title>Bacterial genome adaptation to niches: divergence of the potential virulence genes in three Burkholderia species of different survival strategies.</title>
        <authorList>
            <person name="Kim H.S."/>
            <person name="Schell M.A."/>
            <person name="Yu Y."/>
            <person name="Ulrich R.L."/>
            <person name="Sarria S.H."/>
            <person name="Nierman W.C."/>
            <person name="DeShazer D."/>
        </authorList>
    </citation>
    <scope>NUCLEOTIDE SEQUENCE [LARGE SCALE GENOMIC DNA]</scope>
    <source>
        <strain evidence="6">ATCC 700388 / DSM 13276 / CCUG 48851 / CIP 106301 / E264</strain>
    </source>
</reference>
<protein>
    <submittedName>
        <fullName evidence="5">Transcription regulator LuxR family VCA1078</fullName>
    </submittedName>
</protein>
<dbReference type="SUPFAM" id="SSF46894">
    <property type="entry name" value="C-terminal effector domain of the bipartite response regulators"/>
    <property type="match status" value="1"/>
</dbReference>
<keyword evidence="3" id="KW-0804">Transcription</keyword>
<dbReference type="PRINTS" id="PR00038">
    <property type="entry name" value="HTHLUXR"/>
</dbReference>
<dbReference type="SMART" id="SM00421">
    <property type="entry name" value="HTH_LUXR"/>
    <property type="match status" value="1"/>
</dbReference>
<dbReference type="GO" id="GO:0003677">
    <property type="term" value="F:DNA binding"/>
    <property type="evidence" value="ECO:0007669"/>
    <property type="project" value="UniProtKB-KW"/>
</dbReference>
<dbReference type="Gene3D" id="1.10.10.10">
    <property type="entry name" value="Winged helix-like DNA-binding domain superfamily/Winged helix DNA-binding domain"/>
    <property type="match status" value="1"/>
</dbReference>
<dbReference type="GO" id="GO:0006355">
    <property type="term" value="P:regulation of DNA-templated transcription"/>
    <property type="evidence" value="ECO:0007669"/>
    <property type="project" value="InterPro"/>
</dbReference>
<dbReference type="Gene3D" id="3.30.450.20">
    <property type="entry name" value="PAS domain"/>
    <property type="match status" value="1"/>
</dbReference>
<evidence type="ECO:0000256" key="3">
    <source>
        <dbReference type="ARBA" id="ARBA00023163"/>
    </source>
</evidence>
<dbReference type="AlphaFoldDB" id="Q2T5S8"/>
<dbReference type="InterPro" id="IPR036388">
    <property type="entry name" value="WH-like_DNA-bd_sf"/>
</dbReference>
<dbReference type="Pfam" id="PF08448">
    <property type="entry name" value="PAS_4"/>
    <property type="match status" value="1"/>
</dbReference>
<gene>
    <name evidence="5" type="ordered locus">BTH_II1275</name>
</gene>
<dbReference type="PANTHER" id="PTHR44688">
    <property type="entry name" value="DNA-BINDING TRANSCRIPTIONAL ACTIVATOR DEVR_DOSR"/>
    <property type="match status" value="1"/>
</dbReference>
<proteinExistence type="predicted"/>
<sequence>MPIGGQMTCFVDPLKLIFDHYPGLWGCQDSESRFIHVNDAFAKVVGVRDPRELEDRSAFDLPCGSSNCAAQFQAQDREVRETGRAIKVLDIHPYASGVWMAFVFTKIPLVDRNDEIVGTIFHATELSQIDMITLGRVIGDSYAGKRTGGPVEQGSYRIDSPRDALELTERERQVLFFLARNKTAKDIANILGLSARTIEQYMENLRCKFSASSKNELIDLAAGAGYCNRIPQSLLRNQLSVVLERGEPQRHGDAREAARVPPAVVAML</sequence>
<evidence type="ECO:0000256" key="1">
    <source>
        <dbReference type="ARBA" id="ARBA00023015"/>
    </source>
</evidence>
<keyword evidence="2" id="KW-0238">DNA-binding</keyword>
<dbReference type="Proteomes" id="UP000001930">
    <property type="component" value="Chromosome II"/>
</dbReference>
<name>Q2T5S8_BURTA</name>
<evidence type="ECO:0000313" key="6">
    <source>
        <dbReference type="Proteomes" id="UP000001930"/>
    </source>
</evidence>
<organism evidence="5 6">
    <name type="scientific">Burkholderia thailandensis (strain ATCC 700388 / DSM 13276 / CCUG 48851 / CIP 106301 / E264)</name>
    <dbReference type="NCBI Taxonomy" id="271848"/>
    <lineage>
        <taxon>Bacteria</taxon>
        <taxon>Pseudomonadati</taxon>
        <taxon>Pseudomonadota</taxon>
        <taxon>Betaproteobacteria</taxon>
        <taxon>Burkholderiales</taxon>
        <taxon>Burkholderiaceae</taxon>
        <taxon>Burkholderia</taxon>
        <taxon>pseudomallei group</taxon>
    </lineage>
</organism>
<dbReference type="PANTHER" id="PTHR44688:SF16">
    <property type="entry name" value="DNA-BINDING TRANSCRIPTIONAL ACTIVATOR DEVR_DOSR"/>
    <property type="match status" value="1"/>
</dbReference>
<dbReference type="KEGG" id="bte:BTH_II1275"/>
<keyword evidence="6" id="KW-1185">Reference proteome</keyword>
<accession>Q2T5S8</accession>
<dbReference type="HOGENOM" id="CLU_075576_0_0_4"/>
<keyword evidence="1" id="KW-0805">Transcription regulation</keyword>
<dbReference type="Pfam" id="PF00196">
    <property type="entry name" value="GerE"/>
    <property type="match status" value="1"/>
</dbReference>
<dbReference type="PROSITE" id="PS50043">
    <property type="entry name" value="HTH_LUXR_2"/>
    <property type="match status" value="1"/>
</dbReference>
<feature type="domain" description="HTH luxR-type" evidence="4">
    <location>
        <begin position="160"/>
        <end position="225"/>
    </location>
</feature>
<dbReference type="InterPro" id="IPR000792">
    <property type="entry name" value="Tscrpt_reg_LuxR_C"/>
</dbReference>
<dbReference type="EMBL" id="CP000085">
    <property type="protein sequence ID" value="ABC35507.1"/>
    <property type="molecule type" value="Genomic_DNA"/>
</dbReference>
<dbReference type="CDD" id="cd06170">
    <property type="entry name" value="LuxR_C_like"/>
    <property type="match status" value="1"/>
</dbReference>
<dbReference type="InterPro" id="IPR035965">
    <property type="entry name" value="PAS-like_dom_sf"/>
</dbReference>
<evidence type="ECO:0000259" key="4">
    <source>
        <dbReference type="PROSITE" id="PS50043"/>
    </source>
</evidence>
<dbReference type="InterPro" id="IPR016032">
    <property type="entry name" value="Sig_transdc_resp-reg_C-effctor"/>
</dbReference>
<evidence type="ECO:0000256" key="2">
    <source>
        <dbReference type="ARBA" id="ARBA00023125"/>
    </source>
</evidence>
<evidence type="ECO:0000313" key="5">
    <source>
        <dbReference type="EMBL" id="ABC35507.1"/>
    </source>
</evidence>
<dbReference type="SUPFAM" id="SSF55785">
    <property type="entry name" value="PYP-like sensor domain (PAS domain)"/>
    <property type="match status" value="1"/>
</dbReference>
<dbReference type="InterPro" id="IPR013656">
    <property type="entry name" value="PAS_4"/>
</dbReference>